<dbReference type="GO" id="GO:0006233">
    <property type="term" value="P:dTDP biosynthetic process"/>
    <property type="evidence" value="ECO:0007669"/>
    <property type="project" value="InterPro"/>
</dbReference>
<dbReference type="Pfam" id="PF02223">
    <property type="entry name" value="Thymidylate_kin"/>
    <property type="match status" value="1"/>
</dbReference>
<evidence type="ECO:0000256" key="5">
    <source>
        <dbReference type="ARBA" id="ARBA00022777"/>
    </source>
</evidence>
<dbReference type="InterPro" id="IPR027417">
    <property type="entry name" value="P-loop_NTPase"/>
</dbReference>
<comment type="similarity">
    <text evidence="1 8">Belongs to the thymidylate kinase family.</text>
</comment>
<dbReference type="EC" id="2.7.4.9" evidence="8"/>
<dbReference type="AlphaFoldDB" id="A0A7T7XKR1"/>
<evidence type="ECO:0000256" key="8">
    <source>
        <dbReference type="HAMAP-Rule" id="MF_00165"/>
    </source>
</evidence>
<dbReference type="KEGG" id="bhc:JFL75_14855"/>
<organism evidence="10 11">
    <name type="scientific">Breznakiella homolactica</name>
    <dbReference type="NCBI Taxonomy" id="2798577"/>
    <lineage>
        <taxon>Bacteria</taxon>
        <taxon>Pseudomonadati</taxon>
        <taxon>Spirochaetota</taxon>
        <taxon>Spirochaetia</taxon>
        <taxon>Spirochaetales</taxon>
        <taxon>Breznakiellaceae</taxon>
        <taxon>Breznakiella</taxon>
    </lineage>
</organism>
<dbReference type="GO" id="GO:0004798">
    <property type="term" value="F:dTMP kinase activity"/>
    <property type="evidence" value="ECO:0007669"/>
    <property type="project" value="UniProtKB-UniRule"/>
</dbReference>
<dbReference type="Gene3D" id="3.40.50.300">
    <property type="entry name" value="P-loop containing nucleotide triphosphate hydrolases"/>
    <property type="match status" value="1"/>
</dbReference>
<keyword evidence="3 8" id="KW-0545">Nucleotide biosynthesis</keyword>
<evidence type="ECO:0000256" key="7">
    <source>
        <dbReference type="ARBA" id="ARBA00048743"/>
    </source>
</evidence>
<dbReference type="GO" id="GO:0006235">
    <property type="term" value="P:dTTP biosynthetic process"/>
    <property type="evidence" value="ECO:0007669"/>
    <property type="project" value="UniProtKB-UniRule"/>
</dbReference>
<dbReference type="InterPro" id="IPR039430">
    <property type="entry name" value="Thymidylate_kin-like_dom"/>
</dbReference>
<dbReference type="InterPro" id="IPR018094">
    <property type="entry name" value="Thymidylate_kinase"/>
</dbReference>
<dbReference type="HAMAP" id="MF_00165">
    <property type="entry name" value="Thymidylate_kinase"/>
    <property type="match status" value="1"/>
</dbReference>
<proteinExistence type="inferred from homology"/>
<dbReference type="GO" id="GO:0005737">
    <property type="term" value="C:cytoplasm"/>
    <property type="evidence" value="ECO:0007669"/>
    <property type="project" value="TreeGrafter"/>
</dbReference>
<dbReference type="SUPFAM" id="SSF52540">
    <property type="entry name" value="P-loop containing nucleoside triphosphate hydrolases"/>
    <property type="match status" value="1"/>
</dbReference>
<dbReference type="RefSeq" id="WP_215625510.1">
    <property type="nucleotide sequence ID" value="NZ_CP067089.2"/>
</dbReference>
<dbReference type="PANTHER" id="PTHR10344">
    <property type="entry name" value="THYMIDYLATE KINASE"/>
    <property type="match status" value="1"/>
</dbReference>
<keyword evidence="2 8" id="KW-0808">Transferase</keyword>
<sequence>MNIIQNFLVLEGGDGTGTSTQIKILAERLGSEQRNFGFFPTFEPTEGEIGVLLRKALRRDIELTPQTIARLFAADRSEHLYGHRGIIERCGSGQLVVSDRYTPSSLVYQGIECGDELPRKLNEDFPYPEMLLYFEIDPETALKRVEQRKTRDIYEYLDFQEKAHARYRKLLPEYESAGVRVIRVDASGDVESVAREVWSALEKLPIMGI</sequence>
<dbReference type="GO" id="GO:0005524">
    <property type="term" value="F:ATP binding"/>
    <property type="evidence" value="ECO:0007669"/>
    <property type="project" value="UniProtKB-UniRule"/>
</dbReference>
<keyword evidence="6 8" id="KW-0067">ATP-binding</keyword>
<name>A0A7T7XKR1_9SPIR</name>
<dbReference type="PANTHER" id="PTHR10344:SF4">
    <property type="entry name" value="UMP-CMP KINASE 2, MITOCHONDRIAL"/>
    <property type="match status" value="1"/>
</dbReference>
<comment type="catalytic activity">
    <reaction evidence="7 8">
        <text>dTMP + ATP = dTDP + ADP</text>
        <dbReference type="Rhea" id="RHEA:13517"/>
        <dbReference type="ChEBI" id="CHEBI:30616"/>
        <dbReference type="ChEBI" id="CHEBI:58369"/>
        <dbReference type="ChEBI" id="CHEBI:63528"/>
        <dbReference type="ChEBI" id="CHEBI:456216"/>
        <dbReference type="EC" id="2.7.4.9"/>
    </reaction>
</comment>
<dbReference type="EMBL" id="CP067089">
    <property type="protein sequence ID" value="QQO08204.1"/>
    <property type="molecule type" value="Genomic_DNA"/>
</dbReference>
<dbReference type="GO" id="GO:0006227">
    <property type="term" value="P:dUDP biosynthetic process"/>
    <property type="evidence" value="ECO:0007669"/>
    <property type="project" value="TreeGrafter"/>
</dbReference>
<dbReference type="InterPro" id="IPR018095">
    <property type="entry name" value="Thymidylate_kin_CS"/>
</dbReference>
<comment type="function">
    <text evidence="8">Phosphorylation of dTMP to form dTDP in both de novo and salvage pathways of dTTP synthesis.</text>
</comment>
<dbReference type="NCBIfam" id="TIGR00041">
    <property type="entry name" value="DTMP_kinase"/>
    <property type="match status" value="1"/>
</dbReference>
<evidence type="ECO:0000313" key="10">
    <source>
        <dbReference type="EMBL" id="QQO08204.1"/>
    </source>
</evidence>
<keyword evidence="11" id="KW-1185">Reference proteome</keyword>
<evidence type="ECO:0000259" key="9">
    <source>
        <dbReference type="Pfam" id="PF02223"/>
    </source>
</evidence>
<accession>A0A7T7XKR1</accession>
<dbReference type="PROSITE" id="PS01331">
    <property type="entry name" value="THYMIDYLATE_KINASE"/>
    <property type="match status" value="1"/>
</dbReference>
<evidence type="ECO:0000256" key="3">
    <source>
        <dbReference type="ARBA" id="ARBA00022727"/>
    </source>
</evidence>
<evidence type="ECO:0000256" key="2">
    <source>
        <dbReference type="ARBA" id="ARBA00022679"/>
    </source>
</evidence>
<evidence type="ECO:0000256" key="6">
    <source>
        <dbReference type="ARBA" id="ARBA00022840"/>
    </source>
</evidence>
<protein>
    <recommendedName>
        <fullName evidence="8">Thymidylate kinase</fullName>
        <ecNumber evidence="8">2.7.4.9</ecNumber>
    </recommendedName>
    <alternativeName>
        <fullName evidence="8">dTMP kinase</fullName>
    </alternativeName>
</protein>
<dbReference type="Proteomes" id="UP000595917">
    <property type="component" value="Chromosome"/>
</dbReference>
<evidence type="ECO:0000313" key="11">
    <source>
        <dbReference type="Proteomes" id="UP000595917"/>
    </source>
</evidence>
<dbReference type="CDD" id="cd01672">
    <property type="entry name" value="TMPK"/>
    <property type="match status" value="1"/>
</dbReference>
<comment type="caution">
    <text evidence="8">Lacks conserved residue(s) required for the propagation of feature annotation.</text>
</comment>
<evidence type="ECO:0000256" key="4">
    <source>
        <dbReference type="ARBA" id="ARBA00022741"/>
    </source>
</evidence>
<keyword evidence="4 8" id="KW-0547">Nucleotide-binding</keyword>
<feature type="domain" description="Thymidylate kinase-like" evidence="9">
    <location>
        <begin position="10"/>
        <end position="196"/>
    </location>
</feature>
<reference evidence="10" key="1">
    <citation type="submission" date="2021-01" db="EMBL/GenBank/DDBJ databases">
        <title>Description of Breznakiella homolactica.</title>
        <authorList>
            <person name="Song Y."/>
            <person name="Brune A."/>
        </authorList>
    </citation>
    <scope>NUCLEOTIDE SEQUENCE</scope>
    <source>
        <strain evidence="10">RmG30</strain>
    </source>
</reference>
<gene>
    <name evidence="8 10" type="primary">tmk</name>
    <name evidence="10" type="ORF">JFL75_14855</name>
</gene>
<keyword evidence="5 8" id="KW-0418">Kinase</keyword>
<evidence type="ECO:0000256" key="1">
    <source>
        <dbReference type="ARBA" id="ARBA00009776"/>
    </source>
</evidence>